<gene>
    <name evidence="1" type="ORF">LCGC14_1935460</name>
</gene>
<dbReference type="InterPro" id="IPR027417">
    <property type="entry name" value="P-loop_NTPase"/>
</dbReference>
<dbReference type="AlphaFoldDB" id="A0A0F9FM78"/>
<evidence type="ECO:0000313" key="1">
    <source>
        <dbReference type="EMBL" id="KKL87358.1"/>
    </source>
</evidence>
<evidence type="ECO:0008006" key="2">
    <source>
        <dbReference type="Google" id="ProtNLM"/>
    </source>
</evidence>
<sequence length="180" mass="19478">MSEIRLTEMVVSNFKGIKRFVLSAGDQDATVYGDNATGKTTLIDAYLWLLRGKDSRDNAAFEIKALEVTATPYPVVTIVTHGFQPSLTIGNPDENQPQGFLDLAHMIVDAGGGGRVLKYIRSEGTWQDDKSMAAGAIAAEDGKPLVLVLDWNKESNITDSGFSEAAADTFFASMVQLDNE</sequence>
<accession>A0A0F9FM78</accession>
<protein>
    <recommendedName>
        <fullName evidence="2">Rad50/SbcC-type AAA domain-containing protein</fullName>
    </recommendedName>
</protein>
<dbReference type="SUPFAM" id="SSF52540">
    <property type="entry name" value="P-loop containing nucleoside triphosphate hydrolases"/>
    <property type="match status" value="1"/>
</dbReference>
<dbReference type="Gene3D" id="3.40.50.300">
    <property type="entry name" value="P-loop containing nucleotide triphosphate hydrolases"/>
    <property type="match status" value="1"/>
</dbReference>
<name>A0A0F9FM78_9ZZZZ</name>
<dbReference type="EMBL" id="LAZR01020854">
    <property type="protein sequence ID" value="KKL87358.1"/>
    <property type="molecule type" value="Genomic_DNA"/>
</dbReference>
<proteinExistence type="predicted"/>
<reference evidence="1" key="1">
    <citation type="journal article" date="2015" name="Nature">
        <title>Complex archaea that bridge the gap between prokaryotes and eukaryotes.</title>
        <authorList>
            <person name="Spang A."/>
            <person name="Saw J.H."/>
            <person name="Jorgensen S.L."/>
            <person name="Zaremba-Niedzwiedzka K."/>
            <person name="Martijn J."/>
            <person name="Lind A.E."/>
            <person name="van Eijk R."/>
            <person name="Schleper C."/>
            <person name="Guy L."/>
            <person name="Ettema T.J."/>
        </authorList>
    </citation>
    <scope>NUCLEOTIDE SEQUENCE</scope>
</reference>
<comment type="caution">
    <text evidence="1">The sequence shown here is derived from an EMBL/GenBank/DDBJ whole genome shotgun (WGS) entry which is preliminary data.</text>
</comment>
<organism evidence="1">
    <name type="scientific">marine sediment metagenome</name>
    <dbReference type="NCBI Taxonomy" id="412755"/>
    <lineage>
        <taxon>unclassified sequences</taxon>
        <taxon>metagenomes</taxon>
        <taxon>ecological metagenomes</taxon>
    </lineage>
</organism>
<feature type="non-terminal residue" evidence="1">
    <location>
        <position position="180"/>
    </location>
</feature>